<proteinExistence type="predicted"/>
<protein>
    <submittedName>
        <fullName evidence="1">Uncharacterized protein</fullName>
    </submittedName>
</protein>
<dbReference type="EMBL" id="JPOS01000039">
    <property type="protein sequence ID" value="KGE86827.1"/>
    <property type="molecule type" value="Genomic_DNA"/>
</dbReference>
<name>A0A098S6V6_9BACT</name>
<dbReference type="Proteomes" id="UP000029736">
    <property type="component" value="Unassembled WGS sequence"/>
</dbReference>
<dbReference type="AlphaFoldDB" id="A0A098S6V6"/>
<reference evidence="1 2" key="1">
    <citation type="journal article" date="2014" name="Int. J. Syst. Evol. Microbiol.">
        <title>Phaeodactylibacter xiamenensis gen. nov., sp. nov., a member of the family Saprospiraceae isolated from the marine alga Phaeodactylum tricornutum.</title>
        <authorList>
            <person name="Chen Z.Jr."/>
            <person name="Lei X."/>
            <person name="Lai Q."/>
            <person name="Li Y."/>
            <person name="Zhang B."/>
            <person name="Zhang J."/>
            <person name="Zhang H."/>
            <person name="Yang L."/>
            <person name="Zheng W."/>
            <person name="Tian Y."/>
            <person name="Yu Z."/>
            <person name="Xu H.Jr."/>
            <person name="Zheng T."/>
        </authorList>
    </citation>
    <scope>NUCLEOTIDE SEQUENCE [LARGE SCALE GENOMIC DNA]</scope>
    <source>
        <strain evidence="1 2">KD52</strain>
    </source>
</reference>
<evidence type="ECO:0000313" key="1">
    <source>
        <dbReference type="EMBL" id="KGE86827.1"/>
    </source>
</evidence>
<sequence>MKLALTVGLLNRKTGEGNTLQLVKRLMNKFRSDVGGFLGMRQLEEQILNRSHTLQSFALDFEHYTLNLDIVNNRTDNTESINRLEFSAPASMIAA</sequence>
<gene>
    <name evidence="1" type="ORF">IX84_17260</name>
</gene>
<keyword evidence="2" id="KW-1185">Reference proteome</keyword>
<evidence type="ECO:0000313" key="2">
    <source>
        <dbReference type="Proteomes" id="UP000029736"/>
    </source>
</evidence>
<organism evidence="1 2">
    <name type="scientific">Phaeodactylibacter xiamenensis</name>
    <dbReference type="NCBI Taxonomy" id="1524460"/>
    <lineage>
        <taxon>Bacteria</taxon>
        <taxon>Pseudomonadati</taxon>
        <taxon>Bacteroidota</taxon>
        <taxon>Saprospiria</taxon>
        <taxon>Saprospirales</taxon>
        <taxon>Haliscomenobacteraceae</taxon>
        <taxon>Phaeodactylibacter</taxon>
    </lineage>
</organism>
<comment type="caution">
    <text evidence="1">The sequence shown here is derived from an EMBL/GenBank/DDBJ whole genome shotgun (WGS) entry which is preliminary data.</text>
</comment>
<accession>A0A098S6V6</accession>